<dbReference type="PANTHER" id="PTHR36569">
    <property type="match status" value="1"/>
</dbReference>
<dbReference type="PANTHER" id="PTHR36569:SF5">
    <property type="entry name" value="CONIDIATION-SPECIFIC PROTEIN 10 (EUROFUNG)"/>
    <property type="match status" value="1"/>
</dbReference>
<dbReference type="KEGG" id="rci:LRC55"/>
<sequence length="118" mass="13365">MVRFTPASRLFIIRHTCSTPSFFSRYLDTYAKIVFFGDCMPEKEKKGEMSVKEAGHKGGEKTAETHGHEFYEEIGHKGGERTAKTHGHEFYEEIGHKGGEKGGQKVKELIEKGKESEK</sequence>
<gene>
    <name evidence="2" type="ORF">LRC55</name>
</gene>
<evidence type="ECO:0008006" key="4">
    <source>
        <dbReference type="Google" id="ProtNLM"/>
    </source>
</evidence>
<organism evidence="2 3">
    <name type="scientific">Methanocella arvoryzae (strain DSM 22066 / NBRC 105507 / MRE50)</name>
    <dbReference type="NCBI Taxonomy" id="351160"/>
    <lineage>
        <taxon>Archaea</taxon>
        <taxon>Methanobacteriati</taxon>
        <taxon>Methanobacteriota</taxon>
        <taxon>Stenosarchaea group</taxon>
        <taxon>Methanomicrobia</taxon>
        <taxon>Methanocellales</taxon>
        <taxon>Methanocellaceae</taxon>
        <taxon>Methanocella</taxon>
    </lineage>
</organism>
<dbReference type="Proteomes" id="UP000000663">
    <property type="component" value="Chromosome"/>
</dbReference>
<dbReference type="PATRIC" id="fig|351160.9.peg.3178"/>
<reference evidence="2 3" key="1">
    <citation type="journal article" date="2006" name="Science">
        <title>Genome of rice cluster I archaea -- the key methane producers in the rice rhizosphere.</title>
        <authorList>
            <person name="Erkel C."/>
            <person name="Kube M."/>
            <person name="Reinhardt R."/>
            <person name="Liesack W."/>
        </authorList>
    </citation>
    <scope>NUCLEOTIDE SEQUENCE [LARGE SCALE GENOMIC DNA]</scope>
    <source>
        <strain evidence="3">DSM 22066 / NBRC 105507 / MRE50</strain>
    </source>
</reference>
<protein>
    <recommendedName>
        <fullName evidence="4">General stress protein B</fullName>
    </recommendedName>
</protein>
<dbReference type="eggNOG" id="arCOG10926">
    <property type="taxonomic scope" value="Archaea"/>
</dbReference>
<accession>Q0W939</accession>
<dbReference type="AlphaFoldDB" id="Q0W939"/>
<proteinExistence type="predicted"/>
<dbReference type="InterPro" id="IPR052590">
    <property type="entry name" value="Stress/Virulence-Domain"/>
</dbReference>
<evidence type="ECO:0000256" key="1">
    <source>
        <dbReference type="SAM" id="MobiDB-lite"/>
    </source>
</evidence>
<dbReference type="EMBL" id="AM114193">
    <property type="protein sequence ID" value="CAJ35087.1"/>
    <property type="molecule type" value="Genomic_DNA"/>
</dbReference>
<feature type="region of interest" description="Disordered" evidence="1">
    <location>
        <begin position="93"/>
        <end position="118"/>
    </location>
</feature>
<name>Q0W939_METAR</name>
<dbReference type="STRING" id="351160.LRC55"/>
<keyword evidence="3" id="KW-1185">Reference proteome</keyword>
<evidence type="ECO:0000313" key="2">
    <source>
        <dbReference type="EMBL" id="CAJ35087.1"/>
    </source>
</evidence>
<evidence type="ECO:0000313" key="3">
    <source>
        <dbReference type="Proteomes" id="UP000000663"/>
    </source>
</evidence>